<reference evidence="1 2" key="1">
    <citation type="submission" date="2023-12" db="EMBL/GenBank/DDBJ databases">
        <title>Genome sequencing and assembly of bacterial species from a model synthetic community.</title>
        <authorList>
            <person name="Hogle S.L."/>
        </authorList>
    </citation>
    <scope>NUCLEOTIDE SEQUENCE [LARGE SCALE GENOMIC DNA]</scope>
    <source>
        <strain evidence="1 2">HAMBI_3031</strain>
    </source>
</reference>
<dbReference type="Proteomes" id="UP001325680">
    <property type="component" value="Chromosome"/>
</dbReference>
<organism evidence="1 2">
    <name type="scientific">Niabella yanshanensis</name>
    <dbReference type="NCBI Taxonomy" id="577386"/>
    <lineage>
        <taxon>Bacteria</taxon>
        <taxon>Pseudomonadati</taxon>
        <taxon>Bacteroidota</taxon>
        <taxon>Chitinophagia</taxon>
        <taxon>Chitinophagales</taxon>
        <taxon>Chitinophagaceae</taxon>
        <taxon>Niabella</taxon>
    </lineage>
</organism>
<evidence type="ECO:0000313" key="2">
    <source>
        <dbReference type="Proteomes" id="UP001325680"/>
    </source>
</evidence>
<name>A0ABZ0W020_9BACT</name>
<dbReference type="EMBL" id="CP139960">
    <property type="protein sequence ID" value="WQD36531.1"/>
    <property type="molecule type" value="Genomic_DNA"/>
</dbReference>
<dbReference type="RefSeq" id="WP_114790159.1">
    <property type="nucleotide sequence ID" value="NZ_CP139960.1"/>
</dbReference>
<accession>A0ABZ0W020</accession>
<evidence type="ECO:0000313" key="1">
    <source>
        <dbReference type="EMBL" id="WQD36531.1"/>
    </source>
</evidence>
<gene>
    <name evidence="1" type="ORF">U0035_12725</name>
</gene>
<protein>
    <submittedName>
        <fullName evidence="1">Short-chain dehydrogenase</fullName>
    </submittedName>
</protein>
<proteinExistence type="predicted"/>
<sequence length="85" mass="9810">MDSVSIEKFLETKSSARVVNVHFKDRSTVTGLFVNLRDYDELKAKNFWRVVNVKHIEQWEQTGNMELSRLFNGASFTKLTASGKQ</sequence>
<keyword evidence="2" id="KW-1185">Reference proteome</keyword>